<proteinExistence type="inferred from homology"/>
<evidence type="ECO:0000313" key="7">
    <source>
        <dbReference type="EMBL" id="CAD8880275.1"/>
    </source>
</evidence>
<dbReference type="InterPro" id="IPR004345">
    <property type="entry name" value="TB2_DP1_HVA22"/>
</dbReference>
<protein>
    <recommendedName>
        <fullName evidence="8">HVA22-like protein</fullName>
    </recommendedName>
</protein>
<dbReference type="GO" id="GO:0016020">
    <property type="term" value="C:membrane"/>
    <property type="evidence" value="ECO:0007669"/>
    <property type="project" value="UniProtKB-SubCell"/>
</dbReference>
<evidence type="ECO:0000256" key="2">
    <source>
        <dbReference type="ARBA" id="ARBA00008573"/>
    </source>
</evidence>
<dbReference type="Pfam" id="PF03134">
    <property type="entry name" value="TB2_DP1_HVA22"/>
    <property type="match status" value="1"/>
</dbReference>
<organism evidence="7">
    <name type="scientific">Corethron hystrix</name>
    <dbReference type="NCBI Taxonomy" id="216773"/>
    <lineage>
        <taxon>Eukaryota</taxon>
        <taxon>Sar</taxon>
        <taxon>Stramenopiles</taxon>
        <taxon>Ochrophyta</taxon>
        <taxon>Bacillariophyta</taxon>
        <taxon>Coscinodiscophyceae</taxon>
        <taxon>Corethrophycidae</taxon>
        <taxon>Corethrales</taxon>
        <taxon>Corethraceae</taxon>
        <taxon>Corethron</taxon>
    </lineage>
</organism>
<sequence length="163" mass="18491">MTFVDYILGPIHYAVIFAYAPFMSFRAINTPTQDDDKQWLTFWIVHSAVRAVETFLEKSYLSEVIPYYQELKWGISTYLAVFGGAAKIYDMFLSPVFSTLEAKFDEADLALLEEKPGAFIQKYGARAYELAVVQAVQNTDKLKKKVSSMTSVKNETGAVKKEE</sequence>
<dbReference type="AlphaFoldDB" id="A0A7S1FPY1"/>
<accession>A0A7S1FPY1</accession>
<evidence type="ECO:0000256" key="4">
    <source>
        <dbReference type="ARBA" id="ARBA00022989"/>
    </source>
</evidence>
<evidence type="ECO:0000256" key="6">
    <source>
        <dbReference type="RuleBase" id="RU362006"/>
    </source>
</evidence>
<keyword evidence="4" id="KW-1133">Transmembrane helix</keyword>
<gene>
    <name evidence="7" type="ORF">CHYS00102_LOCUS7460</name>
</gene>
<evidence type="ECO:0008006" key="8">
    <source>
        <dbReference type="Google" id="ProtNLM"/>
    </source>
</evidence>
<evidence type="ECO:0000256" key="3">
    <source>
        <dbReference type="ARBA" id="ARBA00022692"/>
    </source>
</evidence>
<dbReference type="PANTHER" id="PTHR12300:SF161">
    <property type="entry name" value="RECEPTOR EXPRESSION-ENHANCING PROTEIN"/>
    <property type="match status" value="1"/>
</dbReference>
<name>A0A7S1FPY1_9STRA</name>
<dbReference type="PANTHER" id="PTHR12300">
    <property type="entry name" value="HVA22-LIKE PROTEINS"/>
    <property type="match status" value="1"/>
</dbReference>
<dbReference type="EMBL" id="HBFR01010300">
    <property type="protein sequence ID" value="CAD8880275.1"/>
    <property type="molecule type" value="Transcribed_RNA"/>
</dbReference>
<comment type="subcellular location">
    <subcellularLocation>
        <location evidence="1 6">Membrane</location>
        <topology evidence="1 6">Multi-pass membrane protein</topology>
    </subcellularLocation>
</comment>
<keyword evidence="5" id="KW-0472">Membrane</keyword>
<evidence type="ECO:0000256" key="1">
    <source>
        <dbReference type="ARBA" id="ARBA00004141"/>
    </source>
</evidence>
<keyword evidence="3" id="KW-0812">Transmembrane</keyword>
<comment type="similarity">
    <text evidence="2 6">Belongs to the DP1 family.</text>
</comment>
<reference evidence="7" key="1">
    <citation type="submission" date="2021-01" db="EMBL/GenBank/DDBJ databases">
        <authorList>
            <person name="Corre E."/>
            <person name="Pelletier E."/>
            <person name="Niang G."/>
            <person name="Scheremetjew M."/>
            <person name="Finn R."/>
            <person name="Kale V."/>
            <person name="Holt S."/>
            <person name="Cochrane G."/>
            <person name="Meng A."/>
            <person name="Brown T."/>
            <person name="Cohen L."/>
        </authorList>
    </citation>
    <scope>NUCLEOTIDE SEQUENCE</scope>
    <source>
        <strain evidence="7">308</strain>
    </source>
</reference>
<evidence type="ECO:0000256" key="5">
    <source>
        <dbReference type="ARBA" id="ARBA00023136"/>
    </source>
</evidence>